<dbReference type="Proteomes" id="UP001589575">
    <property type="component" value="Unassembled WGS sequence"/>
</dbReference>
<proteinExistence type="predicted"/>
<organism evidence="2 3">
    <name type="scientific">Citricoccus parietis</name>
    <dbReference type="NCBI Taxonomy" id="592307"/>
    <lineage>
        <taxon>Bacteria</taxon>
        <taxon>Bacillati</taxon>
        <taxon>Actinomycetota</taxon>
        <taxon>Actinomycetes</taxon>
        <taxon>Micrococcales</taxon>
        <taxon>Micrococcaceae</taxon>
        <taxon>Citricoccus</taxon>
    </lineage>
</organism>
<comment type="caution">
    <text evidence="2">The sequence shown here is derived from an EMBL/GenBank/DDBJ whole genome shotgun (WGS) entry which is preliminary data.</text>
</comment>
<feature type="compositionally biased region" description="Basic residues" evidence="1">
    <location>
        <begin position="62"/>
        <end position="71"/>
    </location>
</feature>
<protein>
    <submittedName>
        <fullName evidence="2">Uncharacterized protein</fullName>
    </submittedName>
</protein>
<evidence type="ECO:0000313" key="2">
    <source>
        <dbReference type="EMBL" id="MFB9071121.1"/>
    </source>
</evidence>
<evidence type="ECO:0000313" key="3">
    <source>
        <dbReference type="Proteomes" id="UP001589575"/>
    </source>
</evidence>
<feature type="region of interest" description="Disordered" evidence="1">
    <location>
        <begin position="51"/>
        <end position="71"/>
    </location>
</feature>
<evidence type="ECO:0000256" key="1">
    <source>
        <dbReference type="SAM" id="MobiDB-lite"/>
    </source>
</evidence>
<accession>A0ABV5FWT1</accession>
<gene>
    <name evidence="2" type="ORF">ACFFX0_07910</name>
</gene>
<sequence>MSSSRTPPPRSGARARSTPATTCGTTPTADAYSALEGGLPGICRERHDQCVDSGAPPGRSAHPGHRCRHPR</sequence>
<feature type="compositionally biased region" description="Low complexity" evidence="1">
    <location>
        <begin position="18"/>
        <end position="29"/>
    </location>
</feature>
<keyword evidence="3" id="KW-1185">Reference proteome</keyword>
<dbReference type="EMBL" id="JBHMFI010000001">
    <property type="protein sequence ID" value="MFB9071121.1"/>
    <property type="molecule type" value="Genomic_DNA"/>
</dbReference>
<feature type="region of interest" description="Disordered" evidence="1">
    <location>
        <begin position="1"/>
        <end position="31"/>
    </location>
</feature>
<reference evidence="2 3" key="1">
    <citation type="submission" date="2024-09" db="EMBL/GenBank/DDBJ databases">
        <authorList>
            <person name="Sun Q."/>
            <person name="Mori K."/>
        </authorList>
    </citation>
    <scope>NUCLEOTIDE SEQUENCE [LARGE SCALE GENOMIC DNA]</scope>
    <source>
        <strain evidence="2 3">CCM 7609</strain>
    </source>
</reference>
<name>A0ABV5FWT1_9MICC</name>
<feature type="compositionally biased region" description="Pro residues" evidence="1">
    <location>
        <begin position="1"/>
        <end position="10"/>
    </location>
</feature>